<name>A0AAV9IW27_CYACA</name>
<evidence type="ECO:0000256" key="3">
    <source>
        <dbReference type="ARBA" id="ARBA00022448"/>
    </source>
</evidence>
<feature type="compositionally biased region" description="Low complexity" evidence="7">
    <location>
        <begin position="1044"/>
        <end position="1062"/>
    </location>
</feature>
<feature type="compositionally biased region" description="Low complexity" evidence="7">
    <location>
        <begin position="97"/>
        <end position="116"/>
    </location>
</feature>
<dbReference type="GO" id="GO:0005737">
    <property type="term" value="C:cytoplasm"/>
    <property type="evidence" value="ECO:0007669"/>
    <property type="project" value="UniProtKB-SubCell"/>
</dbReference>
<dbReference type="InterPro" id="IPR032691">
    <property type="entry name" value="Mon2/Sec7/BIG1-like_HUS"/>
</dbReference>
<dbReference type="Pfam" id="PF01369">
    <property type="entry name" value="Sec7"/>
    <property type="match status" value="1"/>
</dbReference>
<evidence type="ECO:0000313" key="9">
    <source>
        <dbReference type="EMBL" id="KAK4536532.1"/>
    </source>
</evidence>
<evidence type="ECO:0000256" key="4">
    <source>
        <dbReference type="ARBA" id="ARBA00022490"/>
    </source>
</evidence>
<dbReference type="InterPro" id="IPR035999">
    <property type="entry name" value="Sec7_dom_sf"/>
</dbReference>
<feature type="compositionally biased region" description="Polar residues" evidence="7">
    <location>
        <begin position="1033"/>
        <end position="1043"/>
    </location>
</feature>
<organism evidence="9 10">
    <name type="scientific">Cyanidium caldarium</name>
    <name type="common">Red alga</name>
    <dbReference type="NCBI Taxonomy" id="2771"/>
    <lineage>
        <taxon>Eukaryota</taxon>
        <taxon>Rhodophyta</taxon>
        <taxon>Bangiophyceae</taxon>
        <taxon>Cyanidiales</taxon>
        <taxon>Cyanidiaceae</taxon>
        <taxon>Cyanidium</taxon>
    </lineage>
</organism>
<dbReference type="Pfam" id="PF09324">
    <property type="entry name" value="Sec7-like_HDS"/>
    <property type="match status" value="1"/>
</dbReference>
<dbReference type="GO" id="GO:0016020">
    <property type="term" value="C:membrane"/>
    <property type="evidence" value="ECO:0007669"/>
    <property type="project" value="UniProtKB-SubCell"/>
</dbReference>
<dbReference type="Pfam" id="PF12783">
    <property type="entry name" value="Sec7-like_HUS"/>
    <property type="match status" value="1"/>
</dbReference>
<keyword evidence="10" id="KW-1185">Reference proteome</keyword>
<sequence length="1783" mass="194851">MVTEDGSPPRQGAGGAVPPDGGWWAAADPPVNLTPAAPAADVSGSGSVPPVEEMATDEEASAATEERSPAPDLSLRVSAGHLPSSSPRANSTPIAHSASPPSTADSAPRSSTDSSALWKDRAPPPGSRRANLETALAPDDGRARARNTEVARLIALRGLRRTLETLASRKYAEVTATCRQAVERLESGAEPDCAEAFHALLATVRCGKAAAMDIALDTLQRLLTYGFLDPHRAEHFSEEQFEELVQTACDAVDTKDETALIRITQVLLASATSTAHGLHQSSLLAAIRTLYNIYLSSRSPSTQTTARAATIQIVSMVFSDWESQEQAAAAATASPTLEPAAVVAGTVLTHQAIADAERPTDDATNVPATAATTLEHKDAYLLFRALCKLSSKSMPDTASMSADALPVRSKLLALRLVADVLRQCGRLMSQSERFVYAIREYLVPSVLQNCMLQANVVLSAALDIFELLLSTFRAHLKTEVSAVFHTVVFRFLESPTVSHAQRERVLHSVRQIVDDQQMLMDLFLNYDCDMASPKIFERLVDDLGKLATGALHHGVQRGAAQSIRHAGLECILHLLRSLRDWCEPLARARLEDLAAADGESAPLSTDGGAVNSGSERAADISFGSEGAAATGTDAALVQTLRRKQELSEAVARFNKSPEEGLQWARDHQLLSLDDPAAVARWLRTTAGLDKRQLGEFLGRADDFARQVMHAFTDAADFTDARIDDALRRHLSTFRLPGEAQKIDRIAEKFAQRYCACNANVFASADTAYVLAYSVIMLNTDLHNPQVRKKMTVEDFVRNNRGIDDGADLPRELLVGIYRRIAAQEIRLADSGTHLFDAGGAGGVPDLRLAHAAFLGEQQRMQLFKEESERLLAQTRELFAQRRSQRSQTPRAGEATEESPTAEPEVYFTANNIGHVRLMLEVAWYPLLATFAQLMETTPDADATTVQQCTEGLSIALHIASLFEMETERKALATSIAKFTKLHSLRDVRRRNVECVRILLQVAVADGDMLGETWVDVLRAVSQLERVRAMLAGENNSSTPGATDSPTAAALGPPSPSATSATPPALPPPVWESLQLVLRSAELEQLFPGTVQLSGKGVSDFVQALCIVALEEMENADASSPPRLFCLQKVVEVSHYNMGRIRLEWSRLWRQISTFIESCIRHPNQSVVATYAVESLRQMAVKFLEKPELANFSFQREFLRPFEACMQLSESRELKLYALDCVSQLVHTQTALLKSGWKTAFAVLQHAAEDRSEDVVEAAFAILDSIVRTYFGSVPDVFVDGLHALAVFAANRASSAVAARALEHLGVRAPLMVAEQRTGVPEAAASDLGRLWFPLLTALANMCADEREPLRAQATDLLFRALVEYGGTFPPEFWQLVFRGVLAPIFDDIRHLPGGDRFEAQLDGDVGGHDSRDWAKTTGAGALRGLLTVFEAHFAVMRGLFADMLDLLRNWVCQEHEAVSREGVGCLQRLVDQSAASMSPDEWQQVTRLIDEAVETMTPHEIMAPPTDEGSAAAESPPSSPGAERAAARHRIDFRAVRCKCVVQLLLIQLVREMIDTHYQHLAVADVLALAGSVRRSFAFARAFNADFGLRFGLWRAGFMSQVPNLFRQDTTGRMVYLLALFRLMADERPAYAAPAEAPLREMCLECIREMNRKVRTGQGAAATDHETGLNEPADAGADDDAPLSEAARVPSVEEQREMQAFTPVVCFILERLAQLPDEAYRQFFSVLFEDLVEMIGTASAPEVRVALREVFRHSWDAHLLTKPESLSAAGEFAHTPGDDRTCR</sequence>
<dbReference type="InterPro" id="IPR016024">
    <property type="entry name" value="ARM-type_fold"/>
</dbReference>
<feature type="compositionally biased region" description="Polar residues" evidence="7">
    <location>
        <begin position="83"/>
        <end position="94"/>
    </location>
</feature>
<dbReference type="SUPFAM" id="SSF48371">
    <property type="entry name" value="ARM repeat"/>
    <property type="match status" value="1"/>
</dbReference>
<feature type="region of interest" description="Disordered" evidence="7">
    <location>
        <begin position="879"/>
        <end position="902"/>
    </location>
</feature>
<dbReference type="SMART" id="SM00222">
    <property type="entry name" value="Sec7"/>
    <property type="match status" value="1"/>
</dbReference>
<dbReference type="InterPro" id="IPR032629">
    <property type="entry name" value="DCB_dom"/>
</dbReference>
<dbReference type="GO" id="GO:0015031">
    <property type="term" value="P:protein transport"/>
    <property type="evidence" value="ECO:0007669"/>
    <property type="project" value="UniProtKB-KW"/>
</dbReference>
<comment type="caution">
    <text evidence="9">The sequence shown here is derived from an EMBL/GenBank/DDBJ whole genome shotgun (WGS) entry which is preliminary data.</text>
</comment>
<dbReference type="InterPro" id="IPR015403">
    <property type="entry name" value="Mon2/Sec7/BIG1-like_HDS"/>
</dbReference>
<dbReference type="Pfam" id="PF20252">
    <property type="entry name" value="BIG2_C"/>
    <property type="match status" value="1"/>
</dbReference>
<evidence type="ECO:0000259" key="8">
    <source>
        <dbReference type="PROSITE" id="PS50190"/>
    </source>
</evidence>
<feature type="region of interest" description="Disordered" evidence="7">
    <location>
        <begin position="1657"/>
        <end position="1681"/>
    </location>
</feature>
<feature type="region of interest" description="Disordered" evidence="7">
    <location>
        <begin position="1"/>
        <end position="143"/>
    </location>
</feature>
<keyword evidence="3" id="KW-0813">Transport</keyword>
<dbReference type="EMBL" id="JANCYW010000008">
    <property type="protein sequence ID" value="KAK4536532.1"/>
    <property type="molecule type" value="Genomic_DNA"/>
</dbReference>
<accession>A0AAV9IW27</accession>
<dbReference type="CDD" id="cd00171">
    <property type="entry name" value="Sec7"/>
    <property type="match status" value="1"/>
</dbReference>
<keyword evidence="6" id="KW-0472">Membrane</keyword>
<dbReference type="FunFam" id="1.10.1000.11:FF:000003">
    <property type="entry name" value="Brefeldin A-inhibited guanine nucleotide-exchange protein 1"/>
    <property type="match status" value="1"/>
</dbReference>
<comment type="subcellular location">
    <subcellularLocation>
        <location evidence="2">Cytoplasm</location>
    </subcellularLocation>
    <subcellularLocation>
        <location evidence="1">Membrane</location>
    </subcellularLocation>
</comment>
<keyword evidence="4" id="KW-0963">Cytoplasm</keyword>
<protein>
    <recommendedName>
        <fullName evidence="8">SEC7 domain-containing protein</fullName>
    </recommendedName>
</protein>
<feature type="region of interest" description="Disordered" evidence="7">
    <location>
        <begin position="1032"/>
        <end position="1064"/>
    </location>
</feature>
<dbReference type="InterPro" id="IPR023394">
    <property type="entry name" value="Sec7_C_sf"/>
</dbReference>
<dbReference type="SUPFAM" id="SSF48425">
    <property type="entry name" value="Sec7 domain"/>
    <property type="match status" value="1"/>
</dbReference>
<dbReference type="PANTHER" id="PTHR10663:SF375">
    <property type="entry name" value="LD29171P"/>
    <property type="match status" value="1"/>
</dbReference>
<dbReference type="GO" id="GO:0005085">
    <property type="term" value="F:guanyl-nucleotide exchange factor activity"/>
    <property type="evidence" value="ECO:0007669"/>
    <property type="project" value="InterPro"/>
</dbReference>
<dbReference type="Proteomes" id="UP001301350">
    <property type="component" value="Unassembled WGS sequence"/>
</dbReference>
<dbReference type="InterPro" id="IPR000904">
    <property type="entry name" value="Sec7_dom"/>
</dbReference>
<dbReference type="Gene3D" id="1.10.220.20">
    <property type="match status" value="1"/>
</dbReference>
<dbReference type="PANTHER" id="PTHR10663">
    <property type="entry name" value="GUANYL-NUCLEOTIDE EXCHANGE FACTOR"/>
    <property type="match status" value="1"/>
</dbReference>
<reference evidence="9 10" key="1">
    <citation type="submission" date="2022-07" db="EMBL/GenBank/DDBJ databases">
        <title>Genome-wide signatures of adaptation to extreme environments.</title>
        <authorList>
            <person name="Cho C.H."/>
            <person name="Yoon H.S."/>
        </authorList>
    </citation>
    <scope>NUCLEOTIDE SEQUENCE [LARGE SCALE GENOMIC DNA]</scope>
    <source>
        <strain evidence="9 10">DBV 063 E5</strain>
    </source>
</reference>
<dbReference type="Gene3D" id="1.10.1000.11">
    <property type="entry name" value="Arf Nucleotide-binding Site Opener,domain 2"/>
    <property type="match status" value="1"/>
</dbReference>
<evidence type="ECO:0000256" key="2">
    <source>
        <dbReference type="ARBA" id="ARBA00004496"/>
    </source>
</evidence>
<feature type="region of interest" description="Disordered" evidence="7">
    <location>
        <begin position="1501"/>
        <end position="1524"/>
    </location>
</feature>
<dbReference type="PROSITE" id="PS50190">
    <property type="entry name" value="SEC7"/>
    <property type="match status" value="1"/>
</dbReference>
<evidence type="ECO:0000256" key="7">
    <source>
        <dbReference type="SAM" id="MobiDB-lite"/>
    </source>
</evidence>
<dbReference type="Pfam" id="PF16213">
    <property type="entry name" value="DCB"/>
    <property type="match status" value="1"/>
</dbReference>
<keyword evidence="5" id="KW-0653">Protein transport</keyword>
<evidence type="ECO:0000256" key="5">
    <source>
        <dbReference type="ARBA" id="ARBA00022927"/>
    </source>
</evidence>
<evidence type="ECO:0000256" key="1">
    <source>
        <dbReference type="ARBA" id="ARBA00004370"/>
    </source>
</evidence>
<dbReference type="GO" id="GO:0032012">
    <property type="term" value="P:regulation of ARF protein signal transduction"/>
    <property type="evidence" value="ECO:0007669"/>
    <property type="project" value="InterPro"/>
</dbReference>
<evidence type="ECO:0000256" key="6">
    <source>
        <dbReference type="ARBA" id="ARBA00023136"/>
    </source>
</evidence>
<feature type="domain" description="SEC7" evidence="8">
    <location>
        <begin position="635"/>
        <end position="823"/>
    </location>
</feature>
<dbReference type="InterPro" id="IPR046455">
    <property type="entry name" value="Sec7/BIG1-like_C"/>
</dbReference>
<gene>
    <name evidence="9" type="ORF">CDCA_CDCA08G2557</name>
</gene>
<evidence type="ECO:0000313" key="10">
    <source>
        <dbReference type="Proteomes" id="UP001301350"/>
    </source>
</evidence>
<proteinExistence type="predicted"/>
<feature type="compositionally biased region" description="Low complexity" evidence="7">
    <location>
        <begin position="1508"/>
        <end position="1524"/>
    </location>
</feature>